<evidence type="ECO:0000313" key="2">
    <source>
        <dbReference type="Proteomes" id="UP001198151"/>
    </source>
</evidence>
<evidence type="ECO:0000313" key="1">
    <source>
        <dbReference type="EMBL" id="MCC2256357.1"/>
    </source>
</evidence>
<name>A0ABS8G4N8_9FIRM</name>
<gene>
    <name evidence="1" type="ORF">LKD70_18445</name>
</gene>
<sequence length="195" mass="23048">MNPFFKGLEDRSAFSFYFDDSGKAIPVKETDYIIYEGDIFPMVIFGDELRALNDYCYKIVTAAEEEQANIKERLDYYIKEERNPSAEYTEFTPYEMQISLKEQQNQWNWIADVTAGYLVIFKADDRGVLGVRRLRITQKITEITRFGAYRPLYTDAIIRKLLKYISGCIIFLEWMKRHSGKNTGKYLTFWINAER</sequence>
<protein>
    <submittedName>
        <fullName evidence="1">Uncharacterized protein</fullName>
    </submittedName>
</protein>
<dbReference type="RefSeq" id="WP_227709312.1">
    <property type="nucleotide sequence ID" value="NZ_JAJEQX010000091.1"/>
</dbReference>
<organism evidence="1 2">
    <name type="scientific">Ruminococcus turbiniformis</name>
    <dbReference type="NCBI Taxonomy" id="2881258"/>
    <lineage>
        <taxon>Bacteria</taxon>
        <taxon>Bacillati</taxon>
        <taxon>Bacillota</taxon>
        <taxon>Clostridia</taxon>
        <taxon>Eubacteriales</taxon>
        <taxon>Oscillospiraceae</taxon>
        <taxon>Ruminococcus</taxon>
    </lineage>
</organism>
<dbReference type="EMBL" id="JAJEQX010000091">
    <property type="protein sequence ID" value="MCC2256357.1"/>
    <property type="molecule type" value="Genomic_DNA"/>
</dbReference>
<keyword evidence="2" id="KW-1185">Reference proteome</keyword>
<accession>A0ABS8G4N8</accession>
<reference evidence="1 2" key="1">
    <citation type="submission" date="2021-10" db="EMBL/GenBank/DDBJ databases">
        <title>Anaerobic single-cell dispensing facilitates the cultivation of human gut bacteria.</title>
        <authorList>
            <person name="Afrizal A."/>
        </authorList>
    </citation>
    <scope>NUCLEOTIDE SEQUENCE [LARGE SCALE GENOMIC DNA]</scope>
    <source>
        <strain evidence="1 2">CLA-AA-H200</strain>
    </source>
</reference>
<proteinExistence type="predicted"/>
<comment type="caution">
    <text evidence="1">The sequence shown here is derived from an EMBL/GenBank/DDBJ whole genome shotgun (WGS) entry which is preliminary data.</text>
</comment>
<dbReference type="Proteomes" id="UP001198151">
    <property type="component" value="Unassembled WGS sequence"/>
</dbReference>